<reference evidence="8" key="1">
    <citation type="submission" date="2020-10" db="EMBL/GenBank/DDBJ databases">
        <title>Unveiling of a novel bifunctional photoreceptor, Dualchrome1, isolated from a cosmopolitan green alga.</title>
        <authorList>
            <person name="Suzuki S."/>
            <person name="Kawachi M."/>
        </authorList>
    </citation>
    <scope>NUCLEOTIDE SEQUENCE</scope>
    <source>
        <strain evidence="8">NIES 2893</strain>
    </source>
</reference>
<evidence type="ECO:0000313" key="9">
    <source>
        <dbReference type="Proteomes" id="UP000660262"/>
    </source>
</evidence>
<gene>
    <name evidence="8" type="ORF">PPROV_000888100</name>
</gene>
<feature type="compositionally biased region" description="Low complexity" evidence="6">
    <location>
        <begin position="1"/>
        <end position="18"/>
    </location>
</feature>
<evidence type="ECO:0000259" key="7">
    <source>
        <dbReference type="PROSITE" id="PS50983"/>
    </source>
</evidence>
<dbReference type="InterPro" id="IPR051030">
    <property type="entry name" value="Vitamin_B12-ABC_binding"/>
</dbReference>
<dbReference type="PANTHER" id="PTHR42860">
    <property type="entry name" value="VITAMIN B12-BINDING PROTEIN"/>
    <property type="match status" value="1"/>
</dbReference>
<evidence type="ECO:0000313" key="8">
    <source>
        <dbReference type="EMBL" id="GHP10149.1"/>
    </source>
</evidence>
<dbReference type="InterPro" id="IPR002491">
    <property type="entry name" value="ABC_transptr_periplasmic_BD"/>
</dbReference>
<dbReference type="Proteomes" id="UP000660262">
    <property type="component" value="Unassembled WGS sequence"/>
</dbReference>
<name>A0A830HZ88_9CHLO</name>
<dbReference type="Gene3D" id="3.40.50.1980">
    <property type="entry name" value="Nitrogenase molybdenum iron protein domain"/>
    <property type="match status" value="2"/>
</dbReference>
<dbReference type="SUPFAM" id="SSF52402">
    <property type="entry name" value="Adenine nucleotide alpha hydrolases-like"/>
    <property type="match status" value="1"/>
</dbReference>
<dbReference type="AlphaFoldDB" id="A0A830HZ88"/>
<proteinExistence type="predicted"/>
<comment type="caution">
    <text evidence="8">The sequence shown here is derived from an EMBL/GenBank/DDBJ whole genome shotgun (WGS) entry which is preliminary data.</text>
</comment>
<evidence type="ECO:0000256" key="1">
    <source>
        <dbReference type="ARBA" id="ARBA00012089"/>
    </source>
</evidence>
<dbReference type="EMBL" id="BNJQ01000028">
    <property type="protein sequence ID" value="GHP10149.1"/>
    <property type="molecule type" value="Genomic_DNA"/>
</dbReference>
<dbReference type="EC" id="6.3.1.14" evidence="1"/>
<keyword evidence="9" id="KW-1185">Reference proteome</keyword>
<dbReference type="GO" id="GO:0017178">
    <property type="term" value="F:diphthine-ammonia ligase activity"/>
    <property type="evidence" value="ECO:0007669"/>
    <property type="project" value="UniProtKB-EC"/>
</dbReference>
<dbReference type="SUPFAM" id="SSF53807">
    <property type="entry name" value="Helical backbone' metal receptor"/>
    <property type="match status" value="1"/>
</dbReference>
<feature type="domain" description="Fe/B12 periplasmic-binding" evidence="7">
    <location>
        <begin position="25"/>
        <end position="338"/>
    </location>
</feature>
<dbReference type="Pfam" id="PF01902">
    <property type="entry name" value="Diphthami_syn_2"/>
    <property type="match status" value="1"/>
</dbReference>
<dbReference type="PROSITE" id="PS50983">
    <property type="entry name" value="FE_B12_PBP"/>
    <property type="match status" value="1"/>
</dbReference>
<dbReference type="InterPro" id="IPR014729">
    <property type="entry name" value="Rossmann-like_a/b/a_fold"/>
</dbReference>
<accession>A0A830HZ88</accession>
<dbReference type="InterPro" id="IPR002761">
    <property type="entry name" value="Diphthami_syn_dom"/>
</dbReference>
<evidence type="ECO:0000256" key="5">
    <source>
        <dbReference type="ARBA" id="ARBA00048108"/>
    </source>
</evidence>
<organism evidence="8 9">
    <name type="scientific">Pycnococcus provasolii</name>
    <dbReference type="NCBI Taxonomy" id="41880"/>
    <lineage>
        <taxon>Eukaryota</taxon>
        <taxon>Viridiplantae</taxon>
        <taxon>Chlorophyta</taxon>
        <taxon>Pseudoscourfieldiophyceae</taxon>
        <taxon>Pseudoscourfieldiales</taxon>
        <taxon>Pycnococcaceae</taxon>
        <taxon>Pycnococcus</taxon>
    </lineage>
</organism>
<evidence type="ECO:0000256" key="4">
    <source>
        <dbReference type="ARBA" id="ARBA00031552"/>
    </source>
</evidence>
<evidence type="ECO:0000256" key="3">
    <source>
        <dbReference type="ARBA" id="ARBA00029814"/>
    </source>
</evidence>
<dbReference type="OrthoDB" id="274765at2759"/>
<evidence type="ECO:0000256" key="6">
    <source>
        <dbReference type="SAM" id="MobiDB-lite"/>
    </source>
</evidence>
<dbReference type="InterPro" id="IPR040807">
    <property type="entry name" value="DUF5522"/>
</dbReference>
<evidence type="ECO:0000256" key="2">
    <source>
        <dbReference type="ARBA" id="ARBA00018426"/>
    </source>
</evidence>
<dbReference type="Pfam" id="PF01497">
    <property type="entry name" value="Peripla_BP_2"/>
    <property type="match status" value="1"/>
</dbReference>
<dbReference type="PANTHER" id="PTHR42860:SF1">
    <property type="entry name" value="VITAMIN B12-BINDING PROTEIN"/>
    <property type="match status" value="1"/>
</dbReference>
<dbReference type="Gene3D" id="3.40.50.620">
    <property type="entry name" value="HUPs"/>
    <property type="match status" value="1"/>
</dbReference>
<feature type="region of interest" description="Disordered" evidence="6">
    <location>
        <begin position="1"/>
        <end position="20"/>
    </location>
</feature>
<protein>
    <recommendedName>
        <fullName evidence="2">Diphthine--ammonia ligase</fullName>
        <ecNumber evidence="1">6.3.1.14</ecNumber>
    </recommendedName>
    <alternativeName>
        <fullName evidence="3">Diphthamide synthase</fullName>
    </alternativeName>
    <alternativeName>
        <fullName evidence="4">Diphthamide synthetase</fullName>
    </alternativeName>
</protein>
<comment type="catalytic activity">
    <reaction evidence="5">
        <text>diphthine-[translation elongation factor 2] + NH4(+) + ATP = diphthamide-[translation elongation factor 2] + AMP + diphosphate + H(+)</text>
        <dbReference type="Rhea" id="RHEA:19753"/>
        <dbReference type="Rhea" id="RHEA-COMP:10172"/>
        <dbReference type="Rhea" id="RHEA-COMP:10174"/>
        <dbReference type="ChEBI" id="CHEBI:15378"/>
        <dbReference type="ChEBI" id="CHEBI:16692"/>
        <dbReference type="ChEBI" id="CHEBI:28938"/>
        <dbReference type="ChEBI" id="CHEBI:30616"/>
        <dbReference type="ChEBI" id="CHEBI:33019"/>
        <dbReference type="ChEBI" id="CHEBI:82696"/>
        <dbReference type="ChEBI" id="CHEBI:456215"/>
        <dbReference type="EC" id="6.3.1.14"/>
    </reaction>
</comment>
<dbReference type="Pfam" id="PF17653">
    <property type="entry name" value="DUF5522"/>
    <property type="match status" value="1"/>
</dbReference>
<sequence>MAASDAPSSSSDCVLEDSSPPPDLRILSLLPATTEIIGSLGLREYLVGVTHECDVLGSVPGSKGEINDLSLLIASGSCKRVTTTSLGSQASMTQAQIDHAVAEASTSNTPMFAINAALVKEARPTIVLTQDLCGVCAAGPEDVRRALEDGGSCARGMRVESYAPGTLMEVAESIEHVGEACGVPRRGARARREFEDRLVAVREATHAAKKQRTVLLLEWLDPAYDGGHWVPGMIVAAGCVPVLNAVEGAKSKARSWAEVAAADPDVVLFASCGFDLRRNLTDAAKALRTTPELAGLRAVRTGRAYCVDGNRYFARPGPSLAAGTALVARCAFDDEPEVVRRLEALPFLPNAWALLRDEEQQDAVAVAKVGDIDIEDFDLLHEAACAEGRMTYTDPATGYGVMTRLAHQKRGKCCGSGCRHCPYQHANVRDKAQKIQNPAFLHLPDAGLHREGVTALMWSGGKDSFLALRALLRKCGGDTTRVVLMTTFDVKTRVIAHQEVHISQVERQAKHLDVAVVGVPLHPCSAGYVKHISSALEVVAGQAPVLHLACGDLHLRHIREWRETQLGIAGLGLSLAFPIWSDDAGSNYDALTADLEASGVPCIVSAVTEPAVGVAEVGELYTRALAGKLEAAGLDAFGENGEIHSLAEVWRAPRERALGLQL</sequence>